<sequence length="184" mass="20657">MEDEELLALRRYTAKLDLLEKRKRGPDLPVGNSPPLVTPENKLSSRLLEEAKGRIEMLKGDQAKEVGTISTPSKIDLSLKHIMASCGLGGKEKFEQECHDFYDALTIDELKEAYRREKVAYENRELAIKRLITRRSAVAYDPSAIPLPVTPHVMTRSGKGVVIKEETKPVISDSDDSFSDEESE</sequence>
<evidence type="ECO:0000313" key="2">
    <source>
        <dbReference type="EMBL" id="GBG79944.1"/>
    </source>
</evidence>
<dbReference type="EMBL" id="BFEA01000332">
    <property type="protein sequence ID" value="GBG79944.1"/>
    <property type="molecule type" value="Genomic_DNA"/>
</dbReference>
<proteinExistence type="predicted"/>
<evidence type="ECO:0000313" key="3">
    <source>
        <dbReference type="Proteomes" id="UP000265515"/>
    </source>
</evidence>
<accession>A0A388LCD4</accession>
<feature type="compositionally biased region" description="Acidic residues" evidence="1">
    <location>
        <begin position="173"/>
        <end position="184"/>
    </location>
</feature>
<organism evidence="2 3">
    <name type="scientific">Chara braunii</name>
    <name type="common">Braun's stonewort</name>
    <dbReference type="NCBI Taxonomy" id="69332"/>
    <lineage>
        <taxon>Eukaryota</taxon>
        <taxon>Viridiplantae</taxon>
        <taxon>Streptophyta</taxon>
        <taxon>Charophyceae</taxon>
        <taxon>Charales</taxon>
        <taxon>Characeae</taxon>
        <taxon>Chara</taxon>
    </lineage>
</organism>
<reference evidence="2 3" key="1">
    <citation type="journal article" date="2018" name="Cell">
        <title>The Chara Genome: Secondary Complexity and Implications for Plant Terrestrialization.</title>
        <authorList>
            <person name="Nishiyama T."/>
            <person name="Sakayama H."/>
            <person name="Vries J.D."/>
            <person name="Buschmann H."/>
            <person name="Saint-Marcoux D."/>
            <person name="Ullrich K.K."/>
            <person name="Haas F.B."/>
            <person name="Vanderstraeten L."/>
            <person name="Becker D."/>
            <person name="Lang D."/>
            <person name="Vosolsobe S."/>
            <person name="Rombauts S."/>
            <person name="Wilhelmsson P.K.I."/>
            <person name="Janitza P."/>
            <person name="Kern R."/>
            <person name="Heyl A."/>
            <person name="Rumpler F."/>
            <person name="Villalobos L.I.A.C."/>
            <person name="Clay J.M."/>
            <person name="Skokan R."/>
            <person name="Toyoda A."/>
            <person name="Suzuki Y."/>
            <person name="Kagoshima H."/>
            <person name="Schijlen E."/>
            <person name="Tajeshwar N."/>
            <person name="Catarino B."/>
            <person name="Hetherington A.J."/>
            <person name="Saltykova A."/>
            <person name="Bonnot C."/>
            <person name="Breuninger H."/>
            <person name="Symeonidi A."/>
            <person name="Radhakrishnan G.V."/>
            <person name="Van Nieuwerburgh F."/>
            <person name="Deforce D."/>
            <person name="Chang C."/>
            <person name="Karol K.G."/>
            <person name="Hedrich R."/>
            <person name="Ulvskov P."/>
            <person name="Glockner G."/>
            <person name="Delwiche C.F."/>
            <person name="Petrasek J."/>
            <person name="Van de Peer Y."/>
            <person name="Friml J."/>
            <person name="Beilby M."/>
            <person name="Dolan L."/>
            <person name="Kohara Y."/>
            <person name="Sugano S."/>
            <person name="Fujiyama A."/>
            <person name="Delaux P.-M."/>
            <person name="Quint M."/>
            <person name="TheiBen G."/>
            <person name="Hagemann M."/>
            <person name="Harholt J."/>
            <person name="Dunand C."/>
            <person name="Zachgo S."/>
            <person name="Langdale J."/>
            <person name="Maumus F."/>
            <person name="Straeten D.V.D."/>
            <person name="Gould S.B."/>
            <person name="Rensing S.A."/>
        </authorList>
    </citation>
    <scope>NUCLEOTIDE SEQUENCE [LARGE SCALE GENOMIC DNA]</scope>
    <source>
        <strain evidence="2 3">S276</strain>
    </source>
</reference>
<gene>
    <name evidence="2" type="ORF">CBR_g30208</name>
</gene>
<dbReference type="AlphaFoldDB" id="A0A388LCD4"/>
<name>A0A388LCD4_CHABU</name>
<evidence type="ECO:0000256" key="1">
    <source>
        <dbReference type="SAM" id="MobiDB-lite"/>
    </source>
</evidence>
<protein>
    <submittedName>
        <fullName evidence="2">Uncharacterized protein</fullName>
    </submittedName>
</protein>
<keyword evidence="3" id="KW-1185">Reference proteome</keyword>
<comment type="caution">
    <text evidence="2">The sequence shown here is derived from an EMBL/GenBank/DDBJ whole genome shotgun (WGS) entry which is preliminary data.</text>
</comment>
<feature type="region of interest" description="Disordered" evidence="1">
    <location>
        <begin position="164"/>
        <end position="184"/>
    </location>
</feature>
<dbReference type="Gramene" id="GBG79944">
    <property type="protein sequence ID" value="GBG79944"/>
    <property type="gene ID" value="CBR_g30208"/>
</dbReference>
<dbReference type="Proteomes" id="UP000265515">
    <property type="component" value="Unassembled WGS sequence"/>
</dbReference>